<organism evidence="2 3">
    <name type="scientific">Olea europaea subsp. europaea</name>
    <dbReference type="NCBI Taxonomy" id="158383"/>
    <lineage>
        <taxon>Eukaryota</taxon>
        <taxon>Viridiplantae</taxon>
        <taxon>Streptophyta</taxon>
        <taxon>Embryophyta</taxon>
        <taxon>Tracheophyta</taxon>
        <taxon>Spermatophyta</taxon>
        <taxon>Magnoliopsida</taxon>
        <taxon>eudicotyledons</taxon>
        <taxon>Gunneridae</taxon>
        <taxon>Pentapetalae</taxon>
        <taxon>asterids</taxon>
        <taxon>lamiids</taxon>
        <taxon>Lamiales</taxon>
        <taxon>Oleaceae</taxon>
        <taxon>Oleeae</taxon>
        <taxon>Olea</taxon>
    </lineage>
</organism>
<dbReference type="Proteomes" id="UP000594638">
    <property type="component" value="Unassembled WGS sequence"/>
</dbReference>
<gene>
    <name evidence="2" type="ORF">OLEA9_A014356</name>
</gene>
<keyword evidence="1" id="KW-0812">Transmembrane</keyword>
<sequence length="115" mass="12759">VIEAKEKQLSVKLIAPTTVAAQIPAHQVLSLRSVELREVSAQLPPGIVDLDFDSECNLWCIVLLVFLLLPALGHEKKSISNNPGDDRAGSPFLFTRSGEFYMAWLVIVLWMQNLS</sequence>
<evidence type="ECO:0000256" key="1">
    <source>
        <dbReference type="SAM" id="Phobius"/>
    </source>
</evidence>
<keyword evidence="1" id="KW-1133">Transmembrane helix</keyword>
<feature type="transmembrane region" description="Helical" evidence="1">
    <location>
        <begin position="56"/>
        <end position="73"/>
    </location>
</feature>
<keyword evidence="3" id="KW-1185">Reference proteome</keyword>
<dbReference type="AlphaFoldDB" id="A0A8S0RN67"/>
<dbReference type="Gramene" id="OE9A014356T1">
    <property type="protein sequence ID" value="OE9A014356C1"/>
    <property type="gene ID" value="OE9A014356"/>
</dbReference>
<keyword evidence="1" id="KW-0472">Membrane</keyword>
<reference evidence="2 3" key="1">
    <citation type="submission" date="2019-12" db="EMBL/GenBank/DDBJ databases">
        <authorList>
            <person name="Alioto T."/>
            <person name="Alioto T."/>
            <person name="Gomez Garrido J."/>
        </authorList>
    </citation>
    <scope>NUCLEOTIDE SEQUENCE [LARGE SCALE GENOMIC DNA]</scope>
</reference>
<comment type="caution">
    <text evidence="2">The sequence shown here is derived from an EMBL/GenBank/DDBJ whole genome shotgun (WGS) entry which is preliminary data.</text>
</comment>
<protein>
    <submittedName>
        <fullName evidence="2">Uncharacterized protein</fullName>
    </submittedName>
</protein>
<dbReference type="EMBL" id="CACTIH010003668">
    <property type="protein sequence ID" value="CAA2981312.1"/>
    <property type="molecule type" value="Genomic_DNA"/>
</dbReference>
<feature type="non-terminal residue" evidence="2">
    <location>
        <position position="1"/>
    </location>
</feature>
<evidence type="ECO:0000313" key="2">
    <source>
        <dbReference type="EMBL" id="CAA2981312.1"/>
    </source>
</evidence>
<feature type="transmembrane region" description="Helical" evidence="1">
    <location>
        <begin position="93"/>
        <end position="111"/>
    </location>
</feature>
<name>A0A8S0RN67_OLEEU</name>
<accession>A0A8S0RN67</accession>
<evidence type="ECO:0000313" key="3">
    <source>
        <dbReference type="Proteomes" id="UP000594638"/>
    </source>
</evidence>
<proteinExistence type="predicted"/>